<dbReference type="SUPFAM" id="SSF53067">
    <property type="entry name" value="Actin-like ATPase domain"/>
    <property type="match status" value="1"/>
</dbReference>
<dbReference type="NCBIfam" id="NF001416">
    <property type="entry name" value="PRK00292.1-3"/>
    <property type="match status" value="1"/>
</dbReference>
<evidence type="ECO:0000256" key="4">
    <source>
        <dbReference type="RuleBase" id="RU004046"/>
    </source>
</evidence>
<evidence type="ECO:0000256" key="1">
    <source>
        <dbReference type="ARBA" id="ARBA00022679"/>
    </source>
</evidence>
<reference evidence="6" key="1">
    <citation type="submission" date="2016-06" db="EMBL/GenBank/DDBJ databases">
        <authorList>
            <person name="Xu Y."/>
            <person name="Nagy A."/>
            <person name="Yan X."/>
            <person name="Kim S.W."/>
            <person name="Haley B."/>
            <person name="Liu N.T."/>
            <person name="Nou X."/>
        </authorList>
    </citation>
    <scope>NUCLEOTIDE SEQUENCE [LARGE SCALE GENOMIC DNA]</scope>
    <source>
        <strain evidence="6">ATCC 49129</strain>
    </source>
</reference>
<name>A0A192A5M9_9RALS</name>
<dbReference type="CDD" id="cd24008">
    <property type="entry name" value="ASKHA_NBD_GLK"/>
    <property type="match status" value="1"/>
</dbReference>
<dbReference type="GO" id="GO:0005524">
    <property type="term" value="F:ATP binding"/>
    <property type="evidence" value="ECO:0007669"/>
    <property type="project" value="UniProtKB-UniRule"/>
</dbReference>
<accession>A0A192A5M9</accession>
<dbReference type="GO" id="GO:0006096">
    <property type="term" value="P:glycolytic process"/>
    <property type="evidence" value="ECO:0007669"/>
    <property type="project" value="UniProtKB-UniRule"/>
</dbReference>
<dbReference type="Gene3D" id="3.40.367.20">
    <property type="match status" value="1"/>
</dbReference>
<dbReference type="EMBL" id="CP016023">
    <property type="protein sequence ID" value="ANJ75648.1"/>
    <property type="molecule type" value="Genomic_DNA"/>
</dbReference>
<keyword evidence="3" id="KW-0324">Glycolysis</keyword>
<comment type="similarity">
    <text evidence="3 4">Belongs to the bacterial glucokinase family.</text>
</comment>
<gene>
    <name evidence="3" type="primary">glk</name>
    <name evidence="5" type="ORF">A9Y76_24495</name>
</gene>
<dbReference type="InterPro" id="IPR003836">
    <property type="entry name" value="Glucokinase"/>
</dbReference>
<dbReference type="STRING" id="190721.ACS15_5325"/>
<proteinExistence type="inferred from homology"/>
<feature type="binding site" evidence="3">
    <location>
        <begin position="28"/>
        <end position="33"/>
    </location>
    <ligand>
        <name>ATP</name>
        <dbReference type="ChEBI" id="CHEBI:30616"/>
    </ligand>
</feature>
<evidence type="ECO:0000313" key="6">
    <source>
        <dbReference type="Proteomes" id="UP000078572"/>
    </source>
</evidence>
<dbReference type="PANTHER" id="PTHR47690:SF1">
    <property type="entry name" value="GLUCOKINASE"/>
    <property type="match status" value="1"/>
</dbReference>
<keyword evidence="2 3" id="KW-0418">Kinase</keyword>
<keyword evidence="3" id="KW-0963">Cytoplasm</keyword>
<dbReference type="HAMAP" id="MF_00524">
    <property type="entry name" value="Glucokinase"/>
    <property type="match status" value="1"/>
</dbReference>
<keyword evidence="3" id="KW-0067">ATP-binding</keyword>
<dbReference type="Pfam" id="PF02685">
    <property type="entry name" value="Glucokinase"/>
    <property type="match status" value="1"/>
</dbReference>
<dbReference type="Proteomes" id="UP000078572">
    <property type="component" value="Chromosome 2"/>
</dbReference>
<dbReference type="InterPro" id="IPR050201">
    <property type="entry name" value="Bacterial_glucokinase"/>
</dbReference>
<dbReference type="PANTHER" id="PTHR47690">
    <property type="entry name" value="GLUCOKINASE"/>
    <property type="match status" value="1"/>
</dbReference>
<dbReference type="NCBIfam" id="TIGR00749">
    <property type="entry name" value="glk"/>
    <property type="match status" value="1"/>
</dbReference>
<keyword evidence="1 3" id="KW-0808">Transferase</keyword>
<dbReference type="EC" id="2.7.1.2" evidence="3"/>
<dbReference type="InterPro" id="IPR043129">
    <property type="entry name" value="ATPase_NBD"/>
</dbReference>
<dbReference type="GO" id="GO:0005829">
    <property type="term" value="C:cytosol"/>
    <property type="evidence" value="ECO:0007669"/>
    <property type="project" value="TreeGrafter"/>
</dbReference>
<organism evidence="5 6">
    <name type="scientific">Ralstonia insidiosa</name>
    <dbReference type="NCBI Taxonomy" id="190721"/>
    <lineage>
        <taxon>Bacteria</taxon>
        <taxon>Pseudomonadati</taxon>
        <taxon>Pseudomonadota</taxon>
        <taxon>Betaproteobacteria</taxon>
        <taxon>Burkholderiales</taxon>
        <taxon>Burkholderiaceae</taxon>
        <taxon>Ralstonia</taxon>
    </lineage>
</organism>
<dbReference type="AlphaFoldDB" id="A0A192A5M9"/>
<evidence type="ECO:0000256" key="3">
    <source>
        <dbReference type="HAMAP-Rule" id="MF_00524"/>
    </source>
</evidence>
<dbReference type="GO" id="GO:0005536">
    <property type="term" value="F:D-glucose binding"/>
    <property type="evidence" value="ECO:0007669"/>
    <property type="project" value="InterPro"/>
</dbReference>
<dbReference type="RefSeq" id="WP_064808378.1">
    <property type="nucleotide sequence ID" value="NZ_CP016023.1"/>
</dbReference>
<dbReference type="Gene3D" id="3.30.420.40">
    <property type="match status" value="1"/>
</dbReference>
<comment type="subcellular location">
    <subcellularLocation>
        <location evidence="3">Cytoplasm</location>
    </subcellularLocation>
</comment>
<dbReference type="GeneID" id="61529205"/>
<evidence type="ECO:0000256" key="2">
    <source>
        <dbReference type="ARBA" id="ARBA00022777"/>
    </source>
</evidence>
<keyword evidence="3" id="KW-0547">Nucleotide-binding</keyword>
<dbReference type="GO" id="GO:0004340">
    <property type="term" value="F:glucokinase activity"/>
    <property type="evidence" value="ECO:0007669"/>
    <property type="project" value="UniProtKB-UniRule"/>
</dbReference>
<dbReference type="OrthoDB" id="257751at2"/>
<sequence length="359" mass="37913">MSIGLHEVSAGTGADRLAHTLAYPRLVADVGGTNVRFALEMAPMRLAHIGMLAGDDYPSLEAAMRAYLAALPREIAATGVRHAAIGIANPVLGDQIRMTNRDWAFSIEAMRQSLGFDTFVVLNDFAALAHALPYLPADELEQVGGGAGLTDAPRALLGAGTGLGVASLLPTPDGRSGVRYIAVAGEGGHVAFPPMNDEEVAIWKFARDRFGHVSAERLISGMGLELIYEALGACFDLWQQGPAVRRAADITAIALGEMEDNLGDHARCRYAVDTFCAFLGTIAANLAVTLGARGGVYIGGGIVPRLGPTFANSPFRRRFEDKGRFSAYVASMPVYVIHSPYPALIGLCAAMDHAVAQGH</sequence>
<keyword evidence="6" id="KW-1185">Reference proteome</keyword>
<evidence type="ECO:0000313" key="5">
    <source>
        <dbReference type="EMBL" id="ANJ75648.1"/>
    </source>
</evidence>
<protein>
    <recommendedName>
        <fullName evidence="3">Glucokinase</fullName>
        <ecNumber evidence="3">2.7.1.2</ecNumber>
    </recommendedName>
    <alternativeName>
        <fullName evidence="3">Glucose kinase</fullName>
    </alternativeName>
</protein>
<comment type="catalytic activity">
    <reaction evidence="3">
        <text>D-glucose + ATP = D-glucose 6-phosphate + ADP + H(+)</text>
        <dbReference type="Rhea" id="RHEA:17825"/>
        <dbReference type="ChEBI" id="CHEBI:4167"/>
        <dbReference type="ChEBI" id="CHEBI:15378"/>
        <dbReference type="ChEBI" id="CHEBI:30616"/>
        <dbReference type="ChEBI" id="CHEBI:61548"/>
        <dbReference type="ChEBI" id="CHEBI:456216"/>
        <dbReference type="EC" id="2.7.1.2"/>
    </reaction>
</comment>